<dbReference type="EMBL" id="CP133619">
    <property type="protein sequence ID" value="WMV40475.1"/>
    <property type="molecule type" value="Genomic_DNA"/>
</dbReference>
<feature type="region of interest" description="Disordered" evidence="5">
    <location>
        <begin position="822"/>
        <end position="855"/>
    </location>
</feature>
<protein>
    <recommendedName>
        <fullName evidence="6">SWIM-type domain-containing protein</fullName>
    </recommendedName>
</protein>
<dbReference type="PANTHER" id="PTHR31973">
    <property type="entry name" value="POLYPROTEIN, PUTATIVE-RELATED"/>
    <property type="match status" value="1"/>
</dbReference>
<feature type="compositionally biased region" description="Low complexity" evidence="5">
    <location>
        <begin position="753"/>
        <end position="790"/>
    </location>
</feature>
<name>A0AAF0ZJQ7_SOLVR</name>
<dbReference type="Pfam" id="PF04434">
    <property type="entry name" value="SWIM"/>
    <property type="match status" value="1"/>
</dbReference>
<evidence type="ECO:0000313" key="7">
    <source>
        <dbReference type="EMBL" id="WMV40475.1"/>
    </source>
</evidence>
<dbReference type="PANTHER" id="PTHR31973:SF197">
    <property type="entry name" value="SWIM-TYPE DOMAIN-CONTAINING PROTEIN"/>
    <property type="match status" value="1"/>
</dbReference>
<dbReference type="Proteomes" id="UP001234989">
    <property type="component" value="Chromosome 8"/>
</dbReference>
<dbReference type="InterPro" id="IPR007527">
    <property type="entry name" value="Znf_SWIM"/>
</dbReference>
<feature type="compositionally biased region" description="Basic residues" evidence="5">
    <location>
        <begin position="691"/>
        <end position="701"/>
    </location>
</feature>
<dbReference type="InterPro" id="IPR006564">
    <property type="entry name" value="Znf_PMZ"/>
</dbReference>
<evidence type="ECO:0000259" key="6">
    <source>
        <dbReference type="PROSITE" id="PS50966"/>
    </source>
</evidence>
<dbReference type="Pfam" id="PF03108">
    <property type="entry name" value="DBD_Tnp_Mut"/>
    <property type="match status" value="1"/>
</dbReference>
<feature type="compositionally biased region" description="Low complexity" evidence="5">
    <location>
        <begin position="60"/>
        <end position="73"/>
    </location>
</feature>
<proteinExistence type="predicted"/>
<evidence type="ECO:0000256" key="2">
    <source>
        <dbReference type="ARBA" id="ARBA00022771"/>
    </source>
</evidence>
<dbReference type="SMART" id="SM00575">
    <property type="entry name" value="ZnF_PMZ"/>
    <property type="match status" value="1"/>
</dbReference>
<feature type="region of interest" description="Disordered" evidence="5">
    <location>
        <begin position="176"/>
        <end position="195"/>
    </location>
</feature>
<keyword evidence="3" id="KW-0862">Zinc</keyword>
<gene>
    <name evidence="7" type="ORF">MTR67_033860</name>
</gene>
<dbReference type="InterPro" id="IPR004332">
    <property type="entry name" value="Transposase_MuDR"/>
</dbReference>
<keyword evidence="2 4" id="KW-0863">Zinc-finger</keyword>
<evidence type="ECO:0000256" key="5">
    <source>
        <dbReference type="SAM" id="MobiDB-lite"/>
    </source>
</evidence>
<evidence type="ECO:0000256" key="4">
    <source>
        <dbReference type="PROSITE-ProRule" id="PRU00325"/>
    </source>
</evidence>
<keyword evidence="1" id="KW-0479">Metal-binding</keyword>
<keyword evidence="8" id="KW-1185">Reference proteome</keyword>
<dbReference type="AlphaFoldDB" id="A0AAF0ZJQ7"/>
<feature type="compositionally biased region" description="Low complexity" evidence="5">
    <location>
        <begin position="721"/>
        <end position="746"/>
    </location>
</feature>
<organism evidence="7 8">
    <name type="scientific">Solanum verrucosum</name>
    <dbReference type="NCBI Taxonomy" id="315347"/>
    <lineage>
        <taxon>Eukaryota</taxon>
        <taxon>Viridiplantae</taxon>
        <taxon>Streptophyta</taxon>
        <taxon>Embryophyta</taxon>
        <taxon>Tracheophyta</taxon>
        <taxon>Spermatophyta</taxon>
        <taxon>Magnoliopsida</taxon>
        <taxon>eudicotyledons</taxon>
        <taxon>Gunneridae</taxon>
        <taxon>Pentapetalae</taxon>
        <taxon>asterids</taxon>
        <taxon>lamiids</taxon>
        <taxon>Solanales</taxon>
        <taxon>Solanaceae</taxon>
        <taxon>Solanoideae</taxon>
        <taxon>Solaneae</taxon>
        <taxon>Solanum</taxon>
    </lineage>
</organism>
<dbReference type="GO" id="GO:0008270">
    <property type="term" value="F:zinc ion binding"/>
    <property type="evidence" value="ECO:0007669"/>
    <property type="project" value="UniProtKB-KW"/>
</dbReference>
<feature type="region of interest" description="Disordered" evidence="5">
    <location>
        <begin position="672"/>
        <end position="810"/>
    </location>
</feature>
<feature type="compositionally biased region" description="Polar residues" evidence="5">
    <location>
        <begin position="822"/>
        <end position="834"/>
    </location>
</feature>
<evidence type="ECO:0000256" key="3">
    <source>
        <dbReference type="ARBA" id="ARBA00022833"/>
    </source>
</evidence>
<dbReference type="PROSITE" id="PS50966">
    <property type="entry name" value="ZF_SWIM"/>
    <property type="match status" value="1"/>
</dbReference>
<accession>A0AAF0ZJQ7</accession>
<evidence type="ECO:0000313" key="8">
    <source>
        <dbReference type="Proteomes" id="UP001234989"/>
    </source>
</evidence>
<sequence length="930" mass="104395">MCNYLQNGAVLEVYVHLPEEEYGATFNKVGTTKNRASENIEYNEVGDDAFNGVDVSLNTTSNIPSTSNPTAPNIDPSDSEDSEYSVKGSDESRESDDYEDSELLEDDQYGSDVHEELIQLRAEKRSFLRRRKKRERIPADTEEVPCGNTGADLRFDETVINTNTLGRRLGGDEPYYASSDACSSETDTDDSCLEEGEKMRLKLPNTKRKKYTTDSVGFDPNSKKIVWQLGMVFESVKEFRLAVTKYAIQRRVQIEKCVNEPTRVRVRCCKVNCKWLLYASLDRKTNNFVIKTYMPIHLCQKASRNYLCSSKFIGSVFKDKVIKQLNIRVFKLQELIRNKYNVHVGKTIAKRARAKILNEIMGDHVKEFGRILDYKDESLRSNPGSTCVVKLGEANEYGRVVFEAFYICFAALKMAFMSARKYIGLDGCFLKGTLGLGNGTSFTIMSDMQKGLDIAIKELLPACEERRHKTIISMLEEIRIKVMTRLTRLSEFSNSWITNFSPMSMKVLEENIDKSMTCNIEFNGVTRYEVLDGYKQHIVCLRKRECSCRYWMLKGIPCAHALVAMLHRQYDPHDFIHPCYSKKRYLMTYSHFIQPMNNMPMWPESRNPFVAPPVIKKMSVRPRKLRRKEAGETKVSGKLSKTGLTMTCSLYHVKGHNKRSCHLRRSDEVGSIAGEHRATLTSNVEEPSSSRKGRGRGRPKRSTNIESEPIAKRGRDRPKSASKSASASASASKVAPRTTAPPTTSRTPRHETSASASASRAAPRTTAPPTTSRTLTHEASASVSGVGVSSRTWSSRERGRGLGSTPRGINHPLESWFTCSQGSTTQGVHQNTNVAPKETATARKGKGVGNTTQFKSPRVTGMGVFQAENGFKTFNPGLPSSRILVGPKRVLRSNVVTGDVGFKPTSGLKWKGNQAITTRRLQQIRDQSRL</sequence>
<feature type="region of interest" description="Disordered" evidence="5">
    <location>
        <begin position="60"/>
        <end position="110"/>
    </location>
</feature>
<feature type="compositionally biased region" description="Basic and acidic residues" evidence="5">
    <location>
        <begin position="709"/>
        <end position="719"/>
    </location>
</feature>
<feature type="domain" description="SWIM-type" evidence="6">
    <location>
        <begin position="528"/>
        <end position="569"/>
    </location>
</feature>
<feature type="compositionally biased region" description="Acidic residues" evidence="5">
    <location>
        <begin position="93"/>
        <end position="109"/>
    </location>
</feature>
<reference evidence="7" key="1">
    <citation type="submission" date="2023-08" db="EMBL/GenBank/DDBJ databases">
        <title>A de novo genome assembly of Solanum verrucosum Schlechtendal, a Mexican diploid species geographically isolated from the other diploid A-genome species in potato relatives.</title>
        <authorList>
            <person name="Hosaka K."/>
        </authorList>
    </citation>
    <scope>NUCLEOTIDE SEQUENCE</scope>
    <source>
        <tissue evidence="7">Young leaves</tissue>
    </source>
</reference>
<evidence type="ECO:0000256" key="1">
    <source>
        <dbReference type="ARBA" id="ARBA00022723"/>
    </source>
</evidence>